<reference evidence="2" key="1">
    <citation type="submission" date="2020-05" db="EMBL/GenBank/DDBJ databases">
        <title>High-Quality Genomes of Partial-Nitritation/Anammox System by Hierarchical Clustering Based Hybrid Assembly.</title>
        <authorList>
            <person name="Liu L."/>
            <person name="Wang Y."/>
            <person name="Che Y."/>
            <person name="Chen Y."/>
            <person name="Xia Y."/>
            <person name="Luo R."/>
            <person name="Cheng S.H."/>
            <person name="Zheng C."/>
            <person name="Zhang T."/>
        </authorList>
    </citation>
    <scope>NUCLEOTIDE SEQUENCE</scope>
    <source>
        <strain evidence="2">H1_PAT1</strain>
    </source>
</reference>
<feature type="compositionally biased region" description="Basic and acidic residues" evidence="1">
    <location>
        <begin position="37"/>
        <end position="61"/>
    </location>
</feature>
<accession>A0A928TWJ3</accession>
<protein>
    <submittedName>
        <fullName evidence="2">Uncharacterized protein</fullName>
    </submittedName>
</protein>
<organism evidence="2 3">
    <name type="scientific">candidate division WWE3 bacterium</name>
    <dbReference type="NCBI Taxonomy" id="2053526"/>
    <lineage>
        <taxon>Bacteria</taxon>
        <taxon>Katanobacteria</taxon>
    </lineage>
</organism>
<gene>
    <name evidence="2" type="ORF">HS096_01595</name>
</gene>
<evidence type="ECO:0000313" key="3">
    <source>
        <dbReference type="Proteomes" id="UP000710385"/>
    </source>
</evidence>
<sequence length="69" mass="7922">MSKKMNGQEEDDLELAGYTADIFPPPRSKRLSSSARNRKDDDSRWGEEARYEHVVSEEAARSRPSNRLP</sequence>
<evidence type="ECO:0000313" key="2">
    <source>
        <dbReference type="EMBL" id="MBE7525073.1"/>
    </source>
</evidence>
<feature type="region of interest" description="Disordered" evidence="1">
    <location>
        <begin position="1"/>
        <end position="69"/>
    </location>
</feature>
<evidence type="ECO:0000256" key="1">
    <source>
        <dbReference type="SAM" id="MobiDB-lite"/>
    </source>
</evidence>
<comment type="caution">
    <text evidence="2">The sequence shown here is derived from an EMBL/GenBank/DDBJ whole genome shotgun (WGS) entry which is preliminary data.</text>
</comment>
<dbReference type="AlphaFoldDB" id="A0A928TWJ3"/>
<dbReference type="Proteomes" id="UP000710385">
    <property type="component" value="Unassembled WGS sequence"/>
</dbReference>
<name>A0A928TWJ3_UNCKA</name>
<proteinExistence type="predicted"/>
<dbReference type="EMBL" id="JABTTY010000001">
    <property type="protein sequence ID" value="MBE7525073.1"/>
    <property type="molecule type" value="Genomic_DNA"/>
</dbReference>